<protein>
    <submittedName>
        <fullName evidence="1">Uncharacterized protein</fullName>
    </submittedName>
</protein>
<dbReference type="GO" id="GO:0019902">
    <property type="term" value="F:phosphatase binding"/>
    <property type="evidence" value="ECO:0007669"/>
    <property type="project" value="TreeGrafter"/>
</dbReference>
<sequence length="289" mass="32435">SLDHIDNPQFGLLLSDSFMSQTKRHYQPHIWSDCSGSLPNLINKPRDSGFYQLKSHQKTATVEKKTEYQRLFVPHPLSPTGSQNHVTIGPKGETGFTEGTQLQFNTFEEKNSCKVEPRQTHSSVMKDDFLPPSFLQGMEAIQGLSSLSCQETGFNRGAVAPLACPTSLLQSPQTTKNATTQKTIGKKEPSGSLLNAPNNLVFPNTPFDSSHFTTHYRSKFCRYAEVKDWRSSQIGVGIISATMDSSYSRRCMDRYRYVAHVKSHRAYSIFSLTYIMPFYFTGSYSGAKT</sequence>
<reference evidence="1" key="2">
    <citation type="submission" date="2025-09" db="UniProtKB">
        <authorList>
            <consortium name="Ensembl"/>
        </authorList>
    </citation>
    <scope>IDENTIFICATION</scope>
</reference>
<dbReference type="AlphaFoldDB" id="A0A3Q3J5L6"/>
<keyword evidence="2" id="KW-1185">Reference proteome</keyword>
<dbReference type="PANTHER" id="PTHR34349">
    <property type="entry name" value="PROTEIN PHOSPHATASE 1 REGULATORY SUBUNIT 32"/>
    <property type="match status" value="1"/>
</dbReference>
<name>A0A3Q3J5L6_MONAL</name>
<dbReference type="Pfam" id="PF15691">
    <property type="entry name" value="PPP1R32"/>
    <property type="match status" value="2"/>
</dbReference>
<proteinExistence type="predicted"/>
<dbReference type="PANTHER" id="PTHR34349:SF1">
    <property type="entry name" value="PROTEIN PHOSPHATASE 1 REGULATORY SUBUNIT 32"/>
    <property type="match status" value="1"/>
</dbReference>
<accession>A0A3Q3J5L6</accession>
<evidence type="ECO:0000313" key="2">
    <source>
        <dbReference type="Proteomes" id="UP000261600"/>
    </source>
</evidence>
<dbReference type="Ensembl" id="ENSMALT00000008696.1">
    <property type="protein sequence ID" value="ENSMALP00000008517.1"/>
    <property type="gene ID" value="ENSMALG00000006038.1"/>
</dbReference>
<organism evidence="1 2">
    <name type="scientific">Monopterus albus</name>
    <name type="common">Swamp eel</name>
    <dbReference type="NCBI Taxonomy" id="43700"/>
    <lineage>
        <taxon>Eukaryota</taxon>
        <taxon>Metazoa</taxon>
        <taxon>Chordata</taxon>
        <taxon>Craniata</taxon>
        <taxon>Vertebrata</taxon>
        <taxon>Euteleostomi</taxon>
        <taxon>Actinopterygii</taxon>
        <taxon>Neopterygii</taxon>
        <taxon>Teleostei</taxon>
        <taxon>Neoteleostei</taxon>
        <taxon>Acanthomorphata</taxon>
        <taxon>Anabantaria</taxon>
        <taxon>Synbranchiformes</taxon>
        <taxon>Synbranchidae</taxon>
        <taxon>Monopterus</taxon>
    </lineage>
</organism>
<dbReference type="STRING" id="43700.ENSMALP00000008517"/>
<dbReference type="Proteomes" id="UP000261600">
    <property type="component" value="Unplaced"/>
</dbReference>
<evidence type="ECO:0000313" key="1">
    <source>
        <dbReference type="Ensembl" id="ENSMALP00000008517.1"/>
    </source>
</evidence>
<dbReference type="InterPro" id="IPR031410">
    <property type="entry name" value="SAXO4"/>
</dbReference>
<reference evidence="1" key="1">
    <citation type="submission" date="2025-08" db="UniProtKB">
        <authorList>
            <consortium name="Ensembl"/>
        </authorList>
    </citation>
    <scope>IDENTIFICATION</scope>
</reference>